<gene>
    <name evidence="1" type="primary">eboE</name>
    <name evidence="2" type="ORF">DA73_0220080</name>
    <name evidence="1" type="ORF">DA73_0400015895</name>
</gene>
<dbReference type="Gene3D" id="3.20.20.150">
    <property type="entry name" value="Divalent-metal-dependent TIM barrel enzymes"/>
    <property type="match status" value="1"/>
</dbReference>
<organism evidence="2">
    <name type="scientific">Tolypothrix bouteillei VB521301</name>
    <dbReference type="NCBI Taxonomy" id="1479485"/>
    <lineage>
        <taxon>Bacteria</taxon>
        <taxon>Bacillati</taxon>
        <taxon>Cyanobacteriota</taxon>
        <taxon>Cyanophyceae</taxon>
        <taxon>Nostocales</taxon>
        <taxon>Tolypothrichaceae</taxon>
        <taxon>Tolypothrix</taxon>
    </lineage>
</organism>
<evidence type="ECO:0000313" key="3">
    <source>
        <dbReference type="Proteomes" id="UP000029738"/>
    </source>
</evidence>
<dbReference type="EMBL" id="JHEG04000001">
    <property type="protein sequence ID" value="KAF3886800.1"/>
    <property type="molecule type" value="Genomic_DNA"/>
</dbReference>
<name>A0A0C1RF41_9CYAN</name>
<keyword evidence="3" id="KW-1185">Reference proteome</keyword>
<dbReference type="GO" id="GO:0016853">
    <property type="term" value="F:isomerase activity"/>
    <property type="evidence" value="ECO:0007669"/>
    <property type="project" value="UniProtKB-KW"/>
</dbReference>
<reference evidence="2" key="1">
    <citation type="journal article" date="2015" name="Genome Announc.">
        <title>Draft Genome Sequence of Tolypothrix boutellei Strain VB521301.</title>
        <authorList>
            <person name="Chandrababunaidu M.M."/>
            <person name="Singh D."/>
            <person name="Sen D."/>
            <person name="Bhan S."/>
            <person name="Das S."/>
            <person name="Gupta A."/>
            <person name="Adhikary S.P."/>
            <person name="Tripathy S."/>
        </authorList>
    </citation>
    <scope>NUCLEOTIDE SEQUENCE</scope>
    <source>
        <strain evidence="2">VB521301</strain>
    </source>
</reference>
<dbReference type="InterPro" id="IPR036237">
    <property type="entry name" value="Xyl_isomerase-like_sf"/>
</dbReference>
<proteinExistence type="predicted"/>
<dbReference type="AlphaFoldDB" id="A0A0C1RF41"/>
<dbReference type="OrthoDB" id="9785907at2"/>
<accession>A0A0C1RF41</accession>
<dbReference type="STRING" id="1479485.DA73_0220080"/>
<comment type="caution">
    <text evidence="2">The sequence shown here is derived from an EMBL/GenBank/DDBJ whole genome shotgun (WGS) entry which is preliminary data.</text>
</comment>
<protein>
    <submittedName>
        <fullName evidence="1">Metabolite traffic protein EboE</fullName>
    </submittedName>
    <submittedName>
        <fullName evidence="2">Xylose isomerase</fullName>
    </submittedName>
</protein>
<sequence>MKIATTNNFHLTYCTNIHPGEEWHKVFDNLKQYIPSLKAQLISSNPRILEEFGDFAAHQNPFGIGLRLADVATQELLEGNNLTEFQSWLSEHNLYVFTLNGFPFGGFHWQVVKDQVYAPDWSKQERLDYTMRLVHILAKLLPSGVEGSISTLPLSYKPWFKGNQLFQASVKSSATLRIAELVAEMIKIKHETGKNIHLDLEPEPDGLIENAAEVVDYFQTYLLPIGRDCLVKHLGISFEAAELHLLNHVRVCYDTCHFAVEYEDPKAVFQKFQSTGIQVGKIQISAALQVQIPRDIKHRRLIKDRLLPFAESTYLHQVIARESYGKLRHYQDLEQALPDLESTTASEWRIHFHVPIFIRDYQLFQSTQDDITTVLELLQENHACDHLEIETYTWEVLPKEMKLDLPASLQREYEWVLSKMVGNNRNVLVGSGLSQKF</sequence>
<dbReference type="EMBL" id="JHEG02000048">
    <property type="protein sequence ID" value="KIE10785.1"/>
    <property type="molecule type" value="Genomic_DNA"/>
</dbReference>
<dbReference type="Proteomes" id="UP000029738">
    <property type="component" value="Unassembled WGS sequence"/>
</dbReference>
<reference evidence="1" key="2">
    <citation type="submission" date="2019-11" db="EMBL/GenBank/DDBJ databases">
        <title>Improved Assembly of Tolypothrix boutellei genome.</title>
        <authorList>
            <person name="Sarangi A.N."/>
            <person name="Mukherjee M."/>
            <person name="Ghosh S."/>
            <person name="Singh D."/>
            <person name="Das A."/>
            <person name="Kant S."/>
            <person name="Prusty A."/>
            <person name="Tripathy S."/>
        </authorList>
    </citation>
    <scope>NUCLEOTIDE SEQUENCE</scope>
    <source>
        <strain evidence="1">VB521301</strain>
    </source>
</reference>
<evidence type="ECO:0000313" key="1">
    <source>
        <dbReference type="EMBL" id="KAF3886800.1"/>
    </source>
</evidence>
<dbReference type="SUPFAM" id="SSF51658">
    <property type="entry name" value="Xylose isomerase-like"/>
    <property type="match status" value="1"/>
</dbReference>
<keyword evidence="2" id="KW-0413">Isomerase</keyword>
<evidence type="ECO:0000313" key="2">
    <source>
        <dbReference type="EMBL" id="KIE10785.1"/>
    </source>
</evidence>
<dbReference type="RefSeq" id="WP_038080690.1">
    <property type="nucleotide sequence ID" value="NZ_JHEG04000001.1"/>
</dbReference>
<dbReference type="NCBIfam" id="NF035939">
    <property type="entry name" value="TIM_EboE"/>
    <property type="match status" value="1"/>
</dbReference>